<evidence type="ECO:0000313" key="5">
    <source>
        <dbReference type="Proteomes" id="UP000007879"/>
    </source>
</evidence>
<evidence type="ECO:0000313" key="4">
    <source>
        <dbReference type="EnsemblMetazoa" id="Aqu2.1.32929_001"/>
    </source>
</evidence>
<gene>
    <name evidence="4" type="primary">100632034</name>
</gene>
<dbReference type="GO" id="GO:0000062">
    <property type="term" value="F:fatty-acyl-CoA binding"/>
    <property type="evidence" value="ECO:0007669"/>
    <property type="project" value="InterPro"/>
</dbReference>
<dbReference type="FunCoup" id="I1EJ18">
    <property type="interactions" value="621"/>
</dbReference>
<keyword evidence="2" id="KW-0446">Lipid-binding</keyword>
<evidence type="ECO:0000259" key="3">
    <source>
        <dbReference type="PROSITE" id="PS51228"/>
    </source>
</evidence>
<reference evidence="4" key="2">
    <citation type="submission" date="2017-05" db="UniProtKB">
        <authorList>
            <consortium name="EnsemblMetazoa"/>
        </authorList>
    </citation>
    <scope>IDENTIFICATION</scope>
</reference>
<dbReference type="Pfam" id="PF00887">
    <property type="entry name" value="ACBP"/>
    <property type="match status" value="1"/>
</dbReference>
<dbReference type="InterPro" id="IPR000582">
    <property type="entry name" value="Acyl-CoA-binding_protein"/>
</dbReference>
<dbReference type="EnsemblMetazoa" id="Aqu2.1.32929_001">
    <property type="protein sequence ID" value="Aqu2.1.32929_001"/>
    <property type="gene ID" value="Aqu2.1.32929"/>
</dbReference>
<evidence type="ECO:0000256" key="2">
    <source>
        <dbReference type="ARBA" id="ARBA00023121"/>
    </source>
</evidence>
<proteinExistence type="inferred from homology"/>
<dbReference type="Proteomes" id="UP000007879">
    <property type="component" value="Unassembled WGS sequence"/>
</dbReference>
<dbReference type="PANTHER" id="PTHR23310">
    <property type="entry name" value="ACYL-COA-BINDING PROTEIN, ACBP"/>
    <property type="match status" value="1"/>
</dbReference>
<dbReference type="CDD" id="cd00435">
    <property type="entry name" value="ACBP"/>
    <property type="match status" value="1"/>
</dbReference>
<dbReference type="PRINTS" id="PR00689">
    <property type="entry name" value="ACOABINDINGP"/>
</dbReference>
<protein>
    <recommendedName>
        <fullName evidence="3">ACB domain-containing protein</fullName>
    </recommendedName>
</protein>
<evidence type="ECO:0000256" key="1">
    <source>
        <dbReference type="ARBA" id="ARBA00005567"/>
    </source>
</evidence>
<dbReference type="SUPFAM" id="SSF47027">
    <property type="entry name" value="Acyl-CoA binding protein"/>
    <property type="match status" value="1"/>
</dbReference>
<dbReference type="EnsemblMetazoa" id="Aqu2.1.07545_001">
    <property type="protein sequence ID" value="Aqu2.1.07545_001"/>
    <property type="gene ID" value="Aqu2.1.07545"/>
</dbReference>
<sequence>MSNSEAFLKAAEDIKTLTTSPTNEEFLDLYKFYKQATVGDCNTDRPGMFDLKGKYKWDAWNSLKGTGKEEAEKKYVDLVTELLTKYAN</sequence>
<dbReference type="EnsemblMetazoa" id="XM_003391321.3">
    <property type="protein sequence ID" value="XP_003391369.1"/>
    <property type="gene ID" value="LOC100632095"/>
</dbReference>
<dbReference type="KEGG" id="aqu:100632034"/>
<dbReference type="STRING" id="400682.I1EJ18"/>
<dbReference type="eggNOG" id="KOG0817">
    <property type="taxonomic scope" value="Eukaryota"/>
</dbReference>
<accession>I1EJ18</accession>
<reference evidence="5" key="1">
    <citation type="journal article" date="2010" name="Nature">
        <title>The Amphimedon queenslandica genome and the evolution of animal complexity.</title>
        <authorList>
            <person name="Srivastava M."/>
            <person name="Simakov O."/>
            <person name="Chapman J."/>
            <person name="Fahey B."/>
            <person name="Gauthier M.E."/>
            <person name="Mitros T."/>
            <person name="Richards G.S."/>
            <person name="Conaco C."/>
            <person name="Dacre M."/>
            <person name="Hellsten U."/>
            <person name="Larroux C."/>
            <person name="Putnam N.H."/>
            <person name="Stanke M."/>
            <person name="Adamska M."/>
            <person name="Darling A."/>
            <person name="Degnan S.M."/>
            <person name="Oakley T.H."/>
            <person name="Plachetzki D.C."/>
            <person name="Zhai Y."/>
            <person name="Adamski M."/>
            <person name="Calcino A."/>
            <person name="Cummins S.F."/>
            <person name="Goodstein D.M."/>
            <person name="Harris C."/>
            <person name="Jackson D.J."/>
            <person name="Leys S.P."/>
            <person name="Shu S."/>
            <person name="Woodcroft B.J."/>
            <person name="Vervoort M."/>
            <person name="Kosik K.S."/>
            <person name="Manning G."/>
            <person name="Degnan B.M."/>
            <person name="Rokhsar D.S."/>
        </authorList>
    </citation>
    <scope>NUCLEOTIDE SEQUENCE [LARGE SCALE GENOMIC DNA]</scope>
</reference>
<dbReference type="PANTHER" id="PTHR23310:SF62">
    <property type="entry name" value="ACYL-COA BINDING PROTEIN 1, ISOFORM A"/>
    <property type="match status" value="1"/>
</dbReference>
<organism evidence="4">
    <name type="scientific">Amphimedon queenslandica</name>
    <name type="common">Sponge</name>
    <dbReference type="NCBI Taxonomy" id="400682"/>
    <lineage>
        <taxon>Eukaryota</taxon>
        <taxon>Metazoa</taxon>
        <taxon>Porifera</taxon>
        <taxon>Demospongiae</taxon>
        <taxon>Heteroscleromorpha</taxon>
        <taxon>Haplosclerida</taxon>
        <taxon>Niphatidae</taxon>
        <taxon>Amphimedon</taxon>
    </lineage>
</organism>
<dbReference type="GO" id="GO:0006631">
    <property type="term" value="P:fatty acid metabolic process"/>
    <property type="evidence" value="ECO:0007669"/>
    <property type="project" value="TreeGrafter"/>
</dbReference>
<keyword evidence="5" id="KW-1185">Reference proteome</keyword>
<dbReference type="FunFam" id="1.20.80.10:FF:000010">
    <property type="entry name" value="Acyl-CoA-binding domain-containing protein 5"/>
    <property type="match status" value="1"/>
</dbReference>
<dbReference type="AlphaFoldDB" id="I1EJ18"/>
<name>I1EJ18_AMPQE</name>
<dbReference type="EnsemblMetazoa" id="XM_003386256.3">
    <property type="protein sequence ID" value="XP_003386304.1"/>
    <property type="gene ID" value="LOC100632034"/>
</dbReference>
<comment type="similarity">
    <text evidence="1">Belongs to the ACBP family.</text>
</comment>
<dbReference type="KEGG" id="aqu:100632095"/>
<dbReference type="PROSITE" id="PS51228">
    <property type="entry name" value="ACB_2"/>
    <property type="match status" value="1"/>
</dbReference>
<dbReference type="OMA" id="WEGKKGM"/>
<dbReference type="Gene3D" id="1.20.80.10">
    <property type="match status" value="1"/>
</dbReference>
<feature type="domain" description="ACB" evidence="3">
    <location>
        <begin position="1"/>
        <end position="88"/>
    </location>
</feature>
<dbReference type="HOGENOM" id="CLU_118853_4_1_1"/>
<dbReference type="InterPro" id="IPR014352">
    <property type="entry name" value="FERM/acyl-CoA-bd_prot_sf"/>
</dbReference>
<dbReference type="OrthoDB" id="346910at2759"/>
<dbReference type="InterPro" id="IPR035984">
    <property type="entry name" value="Acyl-CoA-binding_sf"/>
</dbReference>